<proteinExistence type="predicted"/>
<evidence type="ECO:0000313" key="3">
    <source>
        <dbReference type="Proteomes" id="UP000835052"/>
    </source>
</evidence>
<keyword evidence="1" id="KW-0732">Signal</keyword>
<evidence type="ECO:0000313" key="2">
    <source>
        <dbReference type="EMBL" id="CAD6194104.1"/>
    </source>
</evidence>
<protein>
    <submittedName>
        <fullName evidence="2">Uncharacterized protein</fullName>
    </submittedName>
</protein>
<feature type="chain" id="PRO_5035901318" evidence="1">
    <location>
        <begin position="19"/>
        <end position="98"/>
    </location>
</feature>
<name>A0A8S1HEC2_9PELO</name>
<reference evidence="2" key="1">
    <citation type="submission" date="2020-10" db="EMBL/GenBank/DDBJ databases">
        <authorList>
            <person name="Kikuchi T."/>
        </authorList>
    </citation>
    <scope>NUCLEOTIDE SEQUENCE</scope>
    <source>
        <strain evidence="2">NKZ352</strain>
    </source>
</reference>
<dbReference type="AlphaFoldDB" id="A0A8S1HEC2"/>
<feature type="signal peptide" evidence="1">
    <location>
        <begin position="1"/>
        <end position="18"/>
    </location>
</feature>
<dbReference type="EMBL" id="CAJGYM010000041">
    <property type="protein sequence ID" value="CAD6194104.1"/>
    <property type="molecule type" value="Genomic_DNA"/>
</dbReference>
<dbReference type="Proteomes" id="UP000835052">
    <property type="component" value="Unassembled WGS sequence"/>
</dbReference>
<accession>A0A8S1HEC2</accession>
<organism evidence="2 3">
    <name type="scientific">Caenorhabditis auriculariae</name>
    <dbReference type="NCBI Taxonomy" id="2777116"/>
    <lineage>
        <taxon>Eukaryota</taxon>
        <taxon>Metazoa</taxon>
        <taxon>Ecdysozoa</taxon>
        <taxon>Nematoda</taxon>
        <taxon>Chromadorea</taxon>
        <taxon>Rhabditida</taxon>
        <taxon>Rhabditina</taxon>
        <taxon>Rhabditomorpha</taxon>
        <taxon>Rhabditoidea</taxon>
        <taxon>Rhabditidae</taxon>
        <taxon>Peloderinae</taxon>
        <taxon>Caenorhabditis</taxon>
    </lineage>
</organism>
<comment type="caution">
    <text evidence="2">The sequence shown here is derived from an EMBL/GenBank/DDBJ whole genome shotgun (WGS) entry which is preliminary data.</text>
</comment>
<sequence>MKFAALTLLAVLAIGTTAFVVPEKPLVAKIGHGLFCFRARKSLGPARTSSTSTWTIGSTKTFRSSARMLSRKPVKKDLKKHIKECVPPKEACKDLDFC</sequence>
<keyword evidence="3" id="KW-1185">Reference proteome</keyword>
<gene>
    <name evidence="2" type="ORF">CAUJ_LOCUS10023</name>
</gene>
<evidence type="ECO:0000256" key="1">
    <source>
        <dbReference type="SAM" id="SignalP"/>
    </source>
</evidence>